<dbReference type="InterPro" id="IPR016181">
    <property type="entry name" value="Acyl_CoA_acyltransferase"/>
</dbReference>
<dbReference type="Pfam" id="PF13480">
    <property type="entry name" value="Acetyltransf_6"/>
    <property type="match status" value="1"/>
</dbReference>
<sequence>MTNKTLSPEQPNELSTNDHLLNGKQEFHLDIRPSNNRAEMLELWKQLDERLPDVSLACSYLWVKNWLEHFGDLVPHRFAVAMFQNKPIGITLLTEGTDNKEGPFSVRSLHLGTAGEPEADSICVEYNNLLIDSKWKPLFGEALLELFDQEPIWDEFCIDGWEQSELQYAFGTKIKNWETRYSRSFFHSLKETRKEKVTPVSRMGKSTRKAISRNRNSHGHLKTEWAETVDHATDIFNDLISLHQKRWQAIGKPGSYSSQRFLDFHYASIQNLIPIKKMGLFRVTNEEGVVGCVQMMFDDNRALVYQTGCAEYTSKRSPGLITDYLCLEACLERGYDAYDLLGGETHHKERLSTEFNTLTWTKYRRKRLKFQVINLLRGCKQFIVHKN</sequence>
<accession>A0A3B1DVQ7</accession>
<evidence type="ECO:0000259" key="1">
    <source>
        <dbReference type="Pfam" id="PF13480"/>
    </source>
</evidence>
<proteinExistence type="predicted"/>
<dbReference type="AlphaFoldDB" id="A0A3B1DVQ7"/>
<evidence type="ECO:0000313" key="2">
    <source>
        <dbReference type="EMBL" id="VAX36125.1"/>
    </source>
</evidence>
<protein>
    <recommendedName>
        <fullName evidence="1">BioF2-like acetyltransferase domain-containing protein</fullName>
    </recommendedName>
</protein>
<dbReference type="EMBL" id="UOGL01000034">
    <property type="protein sequence ID" value="VAX36125.1"/>
    <property type="molecule type" value="Genomic_DNA"/>
</dbReference>
<gene>
    <name evidence="2" type="ORF">MNBD_PLANCTO02-2924</name>
</gene>
<dbReference type="Gene3D" id="3.40.630.30">
    <property type="match status" value="1"/>
</dbReference>
<organism evidence="2">
    <name type="scientific">hydrothermal vent metagenome</name>
    <dbReference type="NCBI Taxonomy" id="652676"/>
    <lineage>
        <taxon>unclassified sequences</taxon>
        <taxon>metagenomes</taxon>
        <taxon>ecological metagenomes</taxon>
    </lineage>
</organism>
<dbReference type="SUPFAM" id="SSF55729">
    <property type="entry name" value="Acyl-CoA N-acyltransferases (Nat)"/>
    <property type="match status" value="1"/>
</dbReference>
<name>A0A3B1DVQ7_9ZZZZ</name>
<reference evidence="2" key="1">
    <citation type="submission" date="2018-06" db="EMBL/GenBank/DDBJ databases">
        <authorList>
            <person name="Zhirakovskaya E."/>
        </authorList>
    </citation>
    <scope>NUCLEOTIDE SEQUENCE</scope>
</reference>
<feature type="domain" description="BioF2-like acetyltransferase" evidence="1">
    <location>
        <begin position="205"/>
        <end position="349"/>
    </location>
</feature>
<dbReference type="InterPro" id="IPR038740">
    <property type="entry name" value="BioF2-like_GNAT_dom"/>
</dbReference>